<dbReference type="RefSeq" id="WP_128442855.1">
    <property type="nucleotide sequence ID" value="NZ_SBIP01000002.1"/>
</dbReference>
<organism evidence="2 3">
    <name type="scientific">Neorhizobium lilium</name>
    <dbReference type="NCBI Taxonomy" id="2503024"/>
    <lineage>
        <taxon>Bacteria</taxon>
        <taxon>Pseudomonadati</taxon>
        <taxon>Pseudomonadota</taxon>
        <taxon>Alphaproteobacteria</taxon>
        <taxon>Hyphomicrobiales</taxon>
        <taxon>Rhizobiaceae</taxon>
        <taxon>Rhizobium/Agrobacterium group</taxon>
        <taxon>Neorhizobium</taxon>
    </lineage>
</organism>
<evidence type="ECO:0000313" key="2">
    <source>
        <dbReference type="EMBL" id="RWX78879.1"/>
    </source>
</evidence>
<feature type="transmembrane region" description="Helical" evidence="1">
    <location>
        <begin position="86"/>
        <end position="108"/>
    </location>
</feature>
<keyword evidence="3" id="KW-1185">Reference proteome</keyword>
<keyword evidence="1" id="KW-0812">Transmembrane</keyword>
<dbReference type="EMBL" id="SBIP01000002">
    <property type="protein sequence ID" value="RWX78879.1"/>
    <property type="molecule type" value="Genomic_DNA"/>
</dbReference>
<evidence type="ECO:0000313" key="3">
    <source>
        <dbReference type="Proteomes" id="UP000287687"/>
    </source>
</evidence>
<protein>
    <submittedName>
        <fullName evidence="2">Uncharacterized protein</fullName>
    </submittedName>
</protein>
<sequence>MDDGNKESTKELLGSFRVIASADISIALALLVGATRFSETESGPLLWISISAFFLSFLASVYLFLLVIPRLQHEKPKIIEMPPVKAIAAASLCLFLVALVCLILHLLFV</sequence>
<keyword evidence="1" id="KW-1133">Transmembrane helix</keyword>
<name>A0A444LIR7_9HYPH</name>
<dbReference type="AlphaFoldDB" id="A0A444LIR7"/>
<feature type="transmembrane region" description="Helical" evidence="1">
    <location>
        <begin position="12"/>
        <end position="33"/>
    </location>
</feature>
<evidence type="ECO:0000256" key="1">
    <source>
        <dbReference type="SAM" id="Phobius"/>
    </source>
</evidence>
<proteinExistence type="predicted"/>
<keyword evidence="1" id="KW-0472">Membrane</keyword>
<dbReference type="Proteomes" id="UP000287687">
    <property type="component" value="Unassembled WGS sequence"/>
</dbReference>
<comment type="caution">
    <text evidence="2">The sequence shown here is derived from an EMBL/GenBank/DDBJ whole genome shotgun (WGS) entry which is preliminary data.</text>
</comment>
<gene>
    <name evidence="2" type="ORF">EPK99_09895</name>
</gene>
<accession>A0A444LIR7</accession>
<feature type="transmembrane region" description="Helical" evidence="1">
    <location>
        <begin position="45"/>
        <end position="65"/>
    </location>
</feature>
<reference evidence="2 3" key="1">
    <citation type="submission" date="2019-01" db="EMBL/GenBank/DDBJ databases">
        <title>The draft genome of Rhizobium sp. 24NR.</title>
        <authorList>
            <person name="Liu L."/>
            <person name="Liang L."/>
            <person name="Shi S."/>
            <person name="Xu L."/>
            <person name="Wang X."/>
            <person name="Li L."/>
            <person name="Zhang X."/>
        </authorList>
    </citation>
    <scope>NUCLEOTIDE SEQUENCE [LARGE SCALE GENOMIC DNA]</scope>
    <source>
        <strain evidence="2 3">24NR</strain>
    </source>
</reference>